<feature type="binding site" evidence="2">
    <location>
        <position position="363"/>
    </location>
    <ligand>
        <name>Zn(2+)</name>
        <dbReference type="ChEBI" id="CHEBI:29105"/>
        <note>catalytic</note>
    </ligand>
</feature>
<feature type="domain" description="Peptidase M1 membrane alanine aminopeptidase" evidence="3">
    <location>
        <begin position="299"/>
        <end position="506"/>
    </location>
</feature>
<feature type="active site" description="Proton acceptor" evidence="1">
    <location>
        <position position="364"/>
    </location>
</feature>
<dbReference type="RefSeq" id="WP_059032490.1">
    <property type="nucleotide sequence ID" value="NZ_BSDW01000001.1"/>
</dbReference>
<reference evidence="4" key="1">
    <citation type="journal article" date="2016" name="Genome Announc.">
        <title>Draft Genome Sequence of the Syntrophic Lactate-Degrading Bacterium Tepidanaerobacter syntrophicus JLT.</title>
        <authorList>
            <person name="Matsuura N."/>
            <person name="Ohashi A."/>
            <person name="Tourlousse D.M."/>
            <person name="Sekiguchi Y."/>
        </authorList>
    </citation>
    <scope>NUCLEOTIDE SEQUENCE [LARGE SCALE GENOMIC DNA]</scope>
    <source>
        <strain evidence="4">JL</strain>
    </source>
</reference>
<dbReference type="Gene3D" id="1.10.390.10">
    <property type="entry name" value="Neutral Protease Domain 2"/>
    <property type="match status" value="1"/>
</dbReference>
<dbReference type="InterPro" id="IPR014782">
    <property type="entry name" value="Peptidase_M1_dom"/>
</dbReference>
<keyword evidence="4" id="KW-0031">Aminopeptidase</keyword>
<evidence type="ECO:0000259" key="3">
    <source>
        <dbReference type="Pfam" id="PF01433"/>
    </source>
</evidence>
<gene>
    <name evidence="4" type="ORF">TSYNT_785</name>
</gene>
<sequence length="509" mass="58805">MKKFVAFALVIIALFLIFLFAKNIFMLSMTQSPLSQVPDKSQETYSAQAIPERNIYAIDAEYDGKDKIKAVMDFTCVNKTEKVYDILYFHLYPNIFSSPSRVPFFKGDLSRVFPEGFSYGAIQIKQVKQKDKDIKWSFEEGGEILKLFLAEPISAGNFSNLHMQFEVTIPKARFRFGYQTFGNDKITVSLGNWYPILAVNNGGKWSLEKHYAIGDCTYSDMADYKVSITVPKDFVVAASGSLEKNEVRSNKVVYIYSIDNIREFGAAISNNYQTSSDEIDGIIITSYFYPEDKEGGFMALNIAKYALGIFNESFGKYPYPELRIAEANYYPGGMEFPTFIMMDNAKYTQSNISNLSLERSTAHEVAHQWWYNLVGSNQITEPWLDEGITEFSTLYYFENRYGAPGKDSYFEKFVIGSKDFVIKNRSHMLDPLPAFKSQQDYFSTVYIGGVLFYDDLRNQIGKENLLDFFRSYCETFKYKNVTLREFEEFLKDKKYEALDESFYKKWFNP</sequence>
<keyword evidence="2" id="KW-0479">Metal-binding</keyword>
<evidence type="ECO:0000256" key="2">
    <source>
        <dbReference type="PIRSR" id="PIRSR634015-3"/>
    </source>
</evidence>
<keyword evidence="4" id="KW-0378">Hydrolase</keyword>
<accession>A0A0U9HG02</accession>
<dbReference type="EMBL" id="DF977001">
    <property type="protein sequence ID" value="GAQ25067.1"/>
    <property type="molecule type" value="Genomic_DNA"/>
</dbReference>
<feature type="binding site" evidence="2">
    <location>
        <position position="386"/>
    </location>
    <ligand>
        <name>Zn(2+)</name>
        <dbReference type="ChEBI" id="CHEBI:29105"/>
        <note>catalytic</note>
    </ligand>
</feature>
<dbReference type="InterPro" id="IPR027268">
    <property type="entry name" value="Peptidase_M4/M1_CTD_sf"/>
</dbReference>
<feature type="active site" description="Proton donor" evidence="1">
    <location>
        <position position="446"/>
    </location>
</feature>
<dbReference type="GO" id="GO:0008270">
    <property type="term" value="F:zinc ion binding"/>
    <property type="evidence" value="ECO:0007669"/>
    <property type="project" value="InterPro"/>
</dbReference>
<dbReference type="Proteomes" id="UP000062160">
    <property type="component" value="Unassembled WGS sequence"/>
</dbReference>
<dbReference type="PANTHER" id="PTHR45726:SF3">
    <property type="entry name" value="LEUKOTRIENE A-4 HYDROLASE"/>
    <property type="match status" value="1"/>
</dbReference>
<evidence type="ECO:0000256" key="1">
    <source>
        <dbReference type="PIRSR" id="PIRSR634015-1"/>
    </source>
</evidence>
<dbReference type="AlphaFoldDB" id="A0A0U9HG02"/>
<dbReference type="SUPFAM" id="SSF55486">
    <property type="entry name" value="Metalloproteases ('zincins'), catalytic domain"/>
    <property type="match status" value="1"/>
</dbReference>
<proteinExistence type="predicted"/>
<dbReference type="GO" id="GO:0008237">
    <property type="term" value="F:metallopeptidase activity"/>
    <property type="evidence" value="ECO:0007669"/>
    <property type="project" value="InterPro"/>
</dbReference>
<dbReference type="InterPro" id="IPR034015">
    <property type="entry name" value="M1_LTA4H"/>
</dbReference>
<keyword evidence="5" id="KW-1185">Reference proteome</keyword>
<organism evidence="4">
    <name type="scientific">Tepidanaerobacter syntrophicus</name>
    <dbReference type="NCBI Taxonomy" id="224999"/>
    <lineage>
        <taxon>Bacteria</taxon>
        <taxon>Bacillati</taxon>
        <taxon>Bacillota</taxon>
        <taxon>Clostridia</taxon>
        <taxon>Thermosediminibacterales</taxon>
        <taxon>Tepidanaerobacteraceae</taxon>
        <taxon>Tepidanaerobacter</taxon>
    </lineage>
</organism>
<dbReference type="PANTHER" id="PTHR45726">
    <property type="entry name" value="LEUKOTRIENE A-4 HYDROLASE"/>
    <property type="match status" value="1"/>
</dbReference>
<comment type="cofactor">
    <cofactor evidence="2">
        <name>Zn(2+)</name>
        <dbReference type="ChEBI" id="CHEBI:29105"/>
    </cofactor>
    <text evidence="2">Binds 1 zinc ion per subunit.</text>
</comment>
<name>A0A0U9HG02_9FIRM</name>
<evidence type="ECO:0000313" key="5">
    <source>
        <dbReference type="Proteomes" id="UP000062160"/>
    </source>
</evidence>
<dbReference type="Pfam" id="PF01433">
    <property type="entry name" value="Peptidase_M1"/>
    <property type="match status" value="1"/>
</dbReference>
<keyword evidence="2" id="KW-0862">Zinc</keyword>
<keyword evidence="4" id="KW-0645">Protease</keyword>
<protein>
    <submittedName>
        <fullName evidence="4">Aminopeptidase</fullName>
    </submittedName>
</protein>
<feature type="binding site" evidence="2">
    <location>
        <position position="367"/>
    </location>
    <ligand>
        <name>Zn(2+)</name>
        <dbReference type="ChEBI" id="CHEBI:29105"/>
        <note>catalytic</note>
    </ligand>
</feature>
<dbReference type="STRING" id="224999.GCA_001485475_01082"/>
<dbReference type="CDD" id="cd09604">
    <property type="entry name" value="M1_APN_like"/>
    <property type="match status" value="1"/>
</dbReference>
<dbReference type="GO" id="GO:0004177">
    <property type="term" value="F:aminopeptidase activity"/>
    <property type="evidence" value="ECO:0007669"/>
    <property type="project" value="UniProtKB-KW"/>
</dbReference>
<evidence type="ECO:0000313" key="4">
    <source>
        <dbReference type="EMBL" id="GAQ25067.1"/>
    </source>
</evidence>